<dbReference type="EMBL" id="CP025257">
    <property type="protein sequence ID" value="AUF83408.1"/>
    <property type="molecule type" value="Genomic_DNA"/>
</dbReference>
<evidence type="ECO:0000256" key="7">
    <source>
        <dbReference type="RuleBase" id="RU003903"/>
    </source>
</evidence>
<dbReference type="SUPFAM" id="SSF51735">
    <property type="entry name" value="NAD(P)-binding Rossmann-fold domains"/>
    <property type="match status" value="1"/>
</dbReference>
<dbReference type="AlphaFoldDB" id="A0A2K9BYF8"/>
<evidence type="ECO:0000256" key="4">
    <source>
        <dbReference type="HAMAP-Rule" id="MF_01925"/>
    </source>
</evidence>
<comment type="pathway">
    <text evidence="4 7">Amino-acid biosynthesis; L-proline biosynthesis; L-proline from L-glutamate 5-semialdehyde: step 1/1.</text>
</comment>
<keyword evidence="11" id="KW-1185">Reference proteome</keyword>
<reference evidence="10 11" key="1">
    <citation type="submission" date="2017-12" db="EMBL/GenBank/DDBJ databases">
        <title>Mesoplasma syrphidae YJS, Complete Genome.</title>
        <authorList>
            <person name="Knight T.F."/>
            <person name="Citino T."/>
            <person name="Rubinstein R."/>
            <person name="Neuschaefer Z."/>
        </authorList>
    </citation>
    <scope>NUCLEOTIDE SEQUENCE [LARGE SCALE GENOMIC DNA]</scope>
    <source>
        <strain evidence="10 11">YJS</strain>
    </source>
</reference>
<evidence type="ECO:0000313" key="11">
    <source>
        <dbReference type="Proteomes" id="UP000233419"/>
    </source>
</evidence>
<dbReference type="InterPro" id="IPR036291">
    <property type="entry name" value="NAD(P)-bd_dom_sf"/>
</dbReference>
<dbReference type="InterPro" id="IPR029036">
    <property type="entry name" value="P5CR_dimer"/>
</dbReference>
<accession>A0A2K9BYF8</accession>
<feature type="binding site" evidence="6">
    <location>
        <begin position="6"/>
        <end position="11"/>
    </location>
    <ligand>
        <name>NADP(+)</name>
        <dbReference type="ChEBI" id="CHEBI:58349"/>
    </ligand>
</feature>
<dbReference type="InterPro" id="IPR053790">
    <property type="entry name" value="P5CR-like_CS"/>
</dbReference>
<comment type="similarity">
    <text evidence="1 4 7">Belongs to the pyrroline-5-carboxylate reductase family.</text>
</comment>
<evidence type="ECO:0000259" key="8">
    <source>
        <dbReference type="Pfam" id="PF03807"/>
    </source>
</evidence>
<feature type="domain" description="Pyrroline-5-carboxylate reductase dimerisation" evidence="9">
    <location>
        <begin position="160"/>
        <end position="263"/>
    </location>
</feature>
<dbReference type="UniPathway" id="UPA00098">
    <property type="reaction ID" value="UER00361"/>
</dbReference>
<evidence type="ECO:0000256" key="3">
    <source>
        <dbReference type="ARBA" id="ARBA00023002"/>
    </source>
</evidence>
<dbReference type="EC" id="1.5.1.2" evidence="4 5"/>
<organism evidence="10 11">
    <name type="scientific">Mesoplasma syrphidae</name>
    <dbReference type="NCBI Taxonomy" id="225999"/>
    <lineage>
        <taxon>Bacteria</taxon>
        <taxon>Bacillati</taxon>
        <taxon>Mycoplasmatota</taxon>
        <taxon>Mollicutes</taxon>
        <taxon>Entomoplasmatales</taxon>
        <taxon>Entomoplasmataceae</taxon>
        <taxon>Mesoplasma</taxon>
    </lineage>
</organism>
<keyword evidence="4 7" id="KW-0028">Amino-acid biosynthesis</keyword>
<evidence type="ECO:0000313" key="10">
    <source>
        <dbReference type="EMBL" id="AUF83408.1"/>
    </source>
</evidence>
<dbReference type="InterPro" id="IPR008927">
    <property type="entry name" value="6-PGluconate_DH-like_C_sf"/>
</dbReference>
<comment type="subcellular location">
    <subcellularLocation>
        <location evidence="4">Cytoplasm</location>
    </subcellularLocation>
</comment>
<evidence type="ECO:0000256" key="5">
    <source>
        <dbReference type="NCBIfam" id="TIGR00112"/>
    </source>
</evidence>
<dbReference type="GO" id="GO:0055129">
    <property type="term" value="P:L-proline biosynthetic process"/>
    <property type="evidence" value="ECO:0007669"/>
    <property type="project" value="UniProtKB-UniRule"/>
</dbReference>
<feature type="domain" description="Pyrroline-5-carboxylate reductase catalytic N-terminal" evidence="8">
    <location>
        <begin position="2"/>
        <end position="95"/>
    </location>
</feature>
<dbReference type="PROSITE" id="PS00521">
    <property type="entry name" value="P5CR"/>
    <property type="match status" value="1"/>
</dbReference>
<dbReference type="Gene3D" id="3.40.50.720">
    <property type="entry name" value="NAD(P)-binding Rossmann-like Domain"/>
    <property type="match status" value="1"/>
</dbReference>
<dbReference type="Gene3D" id="1.10.3730.10">
    <property type="entry name" value="ProC C-terminal domain-like"/>
    <property type="match status" value="1"/>
</dbReference>
<dbReference type="GO" id="GO:0004735">
    <property type="term" value="F:pyrroline-5-carboxylate reductase activity"/>
    <property type="evidence" value="ECO:0007669"/>
    <property type="project" value="UniProtKB-UniRule"/>
</dbReference>
<name>A0A2K9BYF8_9MOLU</name>
<evidence type="ECO:0000256" key="1">
    <source>
        <dbReference type="ARBA" id="ARBA00005525"/>
    </source>
</evidence>
<gene>
    <name evidence="4 10" type="primary">proC</name>
    <name evidence="10" type="ORF">CXP39_01130</name>
</gene>
<proteinExistence type="inferred from homology"/>
<dbReference type="SUPFAM" id="SSF48179">
    <property type="entry name" value="6-phosphogluconate dehydrogenase C-terminal domain-like"/>
    <property type="match status" value="1"/>
</dbReference>
<comment type="catalytic activity">
    <reaction evidence="4">
        <text>L-proline + NAD(+) = (S)-1-pyrroline-5-carboxylate + NADH + 2 H(+)</text>
        <dbReference type="Rhea" id="RHEA:14105"/>
        <dbReference type="ChEBI" id="CHEBI:15378"/>
        <dbReference type="ChEBI" id="CHEBI:17388"/>
        <dbReference type="ChEBI" id="CHEBI:57540"/>
        <dbReference type="ChEBI" id="CHEBI:57945"/>
        <dbReference type="ChEBI" id="CHEBI:60039"/>
        <dbReference type="EC" id="1.5.1.2"/>
    </reaction>
</comment>
<evidence type="ECO:0000256" key="2">
    <source>
        <dbReference type="ARBA" id="ARBA00022857"/>
    </source>
</evidence>
<evidence type="ECO:0000259" key="9">
    <source>
        <dbReference type="Pfam" id="PF14748"/>
    </source>
</evidence>
<dbReference type="NCBIfam" id="TIGR00112">
    <property type="entry name" value="proC"/>
    <property type="match status" value="1"/>
</dbReference>
<protein>
    <recommendedName>
        <fullName evidence="4 5">Pyrroline-5-carboxylate reductase</fullName>
        <shortName evidence="4">P5C reductase</shortName>
        <shortName evidence="4">P5CR</shortName>
        <ecNumber evidence="4 5">1.5.1.2</ecNumber>
    </recommendedName>
    <alternativeName>
        <fullName evidence="4">PCA reductase</fullName>
    </alternativeName>
</protein>
<keyword evidence="2 4" id="KW-0521">NADP</keyword>
<dbReference type="InterPro" id="IPR028939">
    <property type="entry name" value="P5C_Rdtase_cat_N"/>
</dbReference>
<keyword evidence="3 4" id="KW-0560">Oxidoreductase</keyword>
<dbReference type="KEGG" id="msyr:CXP39_01130"/>
<dbReference type="PANTHER" id="PTHR11645">
    <property type="entry name" value="PYRROLINE-5-CARBOXYLATE REDUCTASE"/>
    <property type="match status" value="1"/>
</dbReference>
<evidence type="ECO:0000256" key="6">
    <source>
        <dbReference type="PIRSR" id="PIRSR000193-1"/>
    </source>
</evidence>
<dbReference type="OrthoDB" id="9805754at2"/>
<keyword evidence="4 7" id="KW-0641">Proline biosynthesis</keyword>
<dbReference type="HAMAP" id="MF_01925">
    <property type="entry name" value="P5C_reductase"/>
    <property type="match status" value="1"/>
</dbReference>
<dbReference type="Pfam" id="PF03807">
    <property type="entry name" value="F420_oxidored"/>
    <property type="match status" value="1"/>
</dbReference>
<dbReference type="PIRSF" id="PIRSF000193">
    <property type="entry name" value="Pyrrol-5-carb_rd"/>
    <property type="match status" value="1"/>
</dbReference>
<dbReference type="GO" id="GO:0005737">
    <property type="term" value="C:cytoplasm"/>
    <property type="evidence" value="ECO:0007669"/>
    <property type="project" value="UniProtKB-SubCell"/>
</dbReference>
<keyword evidence="4" id="KW-0963">Cytoplasm</keyword>
<dbReference type="PANTHER" id="PTHR11645:SF0">
    <property type="entry name" value="PYRROLINE-5-CARBOXYLATE REDUCTASE 3"/>
    <property type="match status" value="1"/>
</dbReference>
<dbReference type="Proteomes" id="UP000233419">
    <property type="component" value="Chromosome"/>
</dbReference>
<dbReference type="Pfam" id="PF14748">
    <property type="entry name" value="P5CR_dimer"/>
    <property type="match status" value="1"/>
</dbReference>
<dbReference type="RefSeq" id="WP_027048510.1">
    <property type="nucleotide sequence ID" value="NZ_CP025257.1"/>
</dbReference>
<comment type="function">
    <text evidence="4">Catalyzes the reduction of 1-pyrroline-5-carboxylate (PCA) to L-proline.</text>
</comment>
<comment type="catalytic activity">
    <reaction evidence="4 7">
        <text>L-proline + NADP(+) = (S)-1-pyrroline-5-carboxylate + NADPH + 2 H(+)</text>
        <dbReference type="Rhea" id="RHEA:14109"/>
        <dbReference type="ChEBI" id="CHEBI:15378"/>
        <dbReference type="ChEBI" id="CHEBI:17388"/>
        <dbReference type="ChEBI" id="CHEBI:57783"/>
        <dbReference type="ChEBI" id="CHEBI:58349"/>
        <dbReference type="ChEBI" id="CHEBI:60039"/>
        <dbReference type="EC" id="1.5.1.2"/>
    </reaction>
</comment>
<sequence length="264" mass="28931">MKILFIGVGHMAGSLIKGITKSTSNKKYEIYINNRESTVAKAQELNVKPLVNLEDLQNEGIEVIVLGVRPAQLKEIAIVLDQFNLTNVTIVSMLSGISADKITEAFGRHPKLKIVRIMPNINADITKSVTGICANHYGEKSIDEVFDIFSNCGSVEKINEDIFSEFTISGGCTPAYILFFLKAFVDAAVKSGLEYQTALRTIIGSFEGTIANLKKSSKTPEAIIGEICVPNGVTIEGIKVFENSNLEKIVFEAFNKALKKDKEH</sequence>
<dbReference type="InterPro" id="IPR000304">
    <property type="entry name" value="Pyrroline-COOH_reductase"/>
</dbReference>